<gene>
    <name evidence="10" type="ORF">OMQ_01820</name>
</gene>
<evidence type="ECO:0000313" key="10">
    <source>
        <dbReference type="EMBL" id="EOT27906.1"/>
    </source>
</evidence>
<keyword evidence="4" id="KW-0597">Phosphoprotein</keyword>
<comment type="subcellular location">
    <subcellularLocation>
        <location evidence="1">Cytoplasm</location>
    </subcellularLocation>
</comment>
<dbReference type="SUPFAM" id="SSF53062">
    <property type="entry name" value="PTS system fructose IIA component-like"/>
    <property type="match status" value="1"/>
</dbReference>
<comment type="caution">
    <text evidence="10">The sequence shown here is derived from an EMBL/GenBank/DDBJ whole genome shotgun (WGS) entry which is preliminary data.</text>
</comment>
<dbReference type="Pfam" id="PF03610">
    <property type="entry name" value="EIIA-man"/>
    <property type="match status" value="1"/>
</dbReference>
<dbReference type="InterPro" id="IPR004701">
    <property type="entry name" value="PTS_EIIA_man-typ"/>
</dbReference>
<evidence type="ECO:0000256" key="2">
    <source>
        <dbReference type="ARBA" id="ARBA00022448"/>
    </source>
</evidence>
<dbReference type="GO" id="GO:0016301">
    <property type="term" value="F:kinase activity"/>
    <property type="evidence" value="ECO:0007669"/>
    <property type="project" value="UniProtKB-KW"/>
</dbReference>
<dbReference type="eggNOG" id="COG2893">
    <property type="taxonomic scope" value="Bacteria"/>
</dbReference>
<accession>S0N7S5</accession>
<dbReference type="InterPro" id="IPR036662">
    <property type="entry name" value="PTS_EIIA_man-typ_sf"/>
</dbReference>
<evidence type="ECO:0000256" key="3">
    <source>
        <dbReference type="ARBA" id="ARBA00022490"/>
    </source>
</evidence>
<proteinExistence type="predicted"/>
<dbReference type="Proteomes" id="UP000014136">
    <property type="component" value="Unassembled WGS sequence"/>
</dbReference>
<dbReference type="OrthoDB" id="6623712at2"/>
<dbReference type="AlphaFoldDB" id="S0N7S5"/>
<keyword evidence="6" id="KW-0808">Transferase</keyword>
<keyword evidence="2" id="KW-0813">Transport</keyword>
<evidence type="ECO:0000259" key="9">
    <source>
        <dbReference type="PROSITE" id="PS51096"/>
    </source>
</evidence>
<dbReference type="PANTHER" id="PTHR33799">
    <property type="entry name" value="PTS PERMEASE-RELATED-RELATED"/>
    <property type="match status" value="1"/>
</dbReference>
<dbReference type="EMBL" id="AHYT01000009">
    <property type="protein sequence ID" value="EOT27906.1"/>
    <property type="molecule type" value="Genomic_DNA"/>
</dbReference>
<protein>
    <recommendedName>
        <fullName evidence="9">PTS EIIA type-4 domain-containing protein</fullName>
    </recommendedName>
</protein>
<dbReference type="InterPro" id="IPR033887">
    <property type="entry name" value="PTS_IIA_man"/>
</dbReference>
<dbReference type="PATRIC" id="fig|1139996.3.peg.1793"/>
<keyword evidence="8" id="KW-0418">Kinase</keyword>
<keyword evidence="11" id="KW-1185">Reference proteome</keyword>
<dbReference type="InterPro" id="IPR051471">
    <property type="entry name" value="Bacterial_PTS_sugar_comp"/>
</dbReference>
<evidence type="ECO:0000313" key="11">
    <source>
        <dbReference type="Proteomes" id="UP000014136"/>
    </source>
</evidence>
<dbReference type="InterPro" id="IPR013789">
    <property type="entry name" value="PTS_EIIA_man"/>
</dbReference>
<keyword evidence="3" id="KW-0963">Cytoplasm</keyword>
<dbReference type="CDD" id="cd00006">
    <property type="entry name" value="PTS_IIA_man"/>
    <property type="match status" value="1"/>
</dbReference>
<reference evidence="10 11" key="1">
    <citation type="submission" date="2013-03" db="EMBL/GenBank/DDBJ databases">
        <title>The Genome Sequence of Enterococcus saccharolyticus ATCC_43076 (Illumina only assembly).</title>
        <authorList>
            <consortium name="The Broad Institute Genomics Platform"/>
            <consortium name="The Broad Institute Genome Sequencing Center for Infectious Disease"/>
            <person name="Earl A."/>
            <person name="Russ C."/>
            <person name="Gilmore M."/>
            <person name="Surin D."/>
            <person name="Walker B."/>
            <person name="Young S."/>
            <person name="Zeng Q."/>
            <person name="Gargeya S."/>
            <person name="Fitzgerald M."/>
            <person name="Haas B."/>
            <person name="Abouelleil A."/>
            <person name="Allen A.W."/>
            <person name="Alvarado L."/>
            <person name="Arachchi H.M."/>
            <person name="Berlin A.M."/>
            <person name="Chapman S.B."/>
            <person name="Gainer-Dewar J."/>
            <person name="Goldberg J."/>
            <person name="Griggs A."/>
            <person name="Gujja S."/>
            <person name="Hansen M."/>
            <person name="Howarth C."/>
            <person name="Imamovic A."/>
            <person name="Ireland A."/>
            <person name="Larimer J."/>
            <person name="McCowan C."/>
            <person name="Murphy C."/>
            <person name="Pearson M."/>
            <person name="Poon T.W."/>
            <person name="Priest M."/>
            <person name="Roberts A."/>
            <person name="Saif S."/>
            <person name="Shea T."/>
            <person name="Sisk P."/>
            <person name="Sykes S."/>
            <person name="Wortman J."/>
            <person name="Nusbaum C."/>
            <person name="Birren B."/>
        </authorList>
    </citation>
    <scope>NUCLEOTIDE SEQUENCE [LARGE SCALE GENOMIC DNA]</scope>
    <source>
        <strain evidence="10 11">ATCC 43076</strain>
    </source>
</reference>
<evidence type="ECO:0000256" key="6">
    <source>
        <dbReference type="ARBA" id="ARBA00022679"/>
    </source>
</evidence>
<dbReference type="Gene3D" id="3.40.50.510">
    <property type="entry name" value="Phosphotransferase system, mannose-type IIA component"/>
    <property type="match status" value="1"/>
</dbReference>
<keyword evidence="7" id="KW-0598">Phosphotransferase system</keyword>
<evidence type="ECO:0000256" key="1">
    <source>
        <dbReference type="ARBA" id="ARBA00004496"/>
    </source>
</evidence>
<sequence length="144" mass="15598">MVSILISGHGQISLGVLDAFEMIFGADPDVQAVPFLKGEGLPQVNEKFTNVYNTLDGNQELLILVDVFGGTPYNAAAQLAFGKENVDIVTGVNLPMLLEAAAGKNQSLAQLVEYLKEVSKDGIKNFKEEVRGIQTDEEDEEDLL</sequence>
<organism evidence="10 11">
    <name type="scientific">Enterococcus saccharolyticus subsp. saccharolyticus ATCC 43076</name>
    <dbReference type="NCBI Taxonomy" id="1139996"/>
    <lineage>
        <taxon>Bacteria</taxon>
        <taxon>Bacillati</taxon>
        <taxon>Bacillota</taxon>
        <taxon>Bacilli</taxon>
        <taxon>Lactobacillales</taxon>
        <taxon>Enterococcaceae</taxon>
        <taxon>Enterococcus</taxon>
    </lineage>
</organism>
<dbReference type="GO" id="GO:0016020">
    <property type="term" value="C:membrane"/>
    <property type="evidence" value="ECO:0007669"/>
    <property type="project" value="InterPro"/>
</dbReference>
<dbReference type="GO" id="GO:0016773">
    <property type="term" value="F:phosphotransferase activity, alcohol group as acceptor"/>
    <property type="evidence" value="ECO:0007669"/>
    <property type="project" value="InterPro"/>
</dbReference>
<evidence type="ECO:0000256" key="4">
    <source>
        <dbReference type="ARBA" id="ARBA00022553"/>
    </source>
</evidence>
<dbReference type="HOGENOM" id="CLU_123235_1_1_9"/>
<dbReference type="PANTHER" id="PTHR33799:SF1">
    <property type="entry name" value="PTS SYSTEM MANNOSE-SPECIFIC EIIAB COMPONENT-RELATED"/>
    <property type="match status" value="1"/>
</dbReference>
<name>S0N7S5_9ENTE</name>
<dbReference type="STRING" id="41997.RV16_GL000682"/>
<dbReference type="GO" id="GO:0005737">
    <property type="term" value="C:cytoplasm"/>
    <property type="evidence" value="ECO:0007669"/>
    <property type="project" value="UniProtKB-SubCell"/>
</dbReference>
<dbReference type="NCBIfam" id="TIGR00824">
    <property type="entry name" value="EIIA-man"/>
    <property type="match status" value="1"/>
</dbReference>
<dbReference type="PROSITE" id="PS51096">
    <property type="entry name" value="PTS_EIIA_TYPE_4"/>
    <property type="match status" value="1"/>
</dbReference>
<dbReference type="RefSeq" id="WP_016175592.1">
    <property type="nucleotide sequence ID" value="NZ_KE136389.1"/>
</dbReference>
<evidence type="ECO:0000256" key="7">
    <source>
        <dbReference type="ARBA" id="ARBA00022683"/>
    </source>
</evidence>
<dbReference type="GO" id="GO:0009401">
    <property type="term" value="P:phosphoenolpyruvate-dependent sugar phosphotransferase system"/>
    <property type="evidence" value="ECO:0007669"/>
    <property type="project" value="UniProtKB-KW"/>
</dbReference>
<evidence type="ECO:0000256" key="5">
    <source>
        <dbReference type="ARBA" id="ARBA00022597"/>
    </source>
</evidence>
<feature type="domain" description="PTS EIIA type-4" evidence="9">
    <location>
        <begin position="1"/>
        <end position="123"/>
    </location>
</feature>
<keyword evidence="5" id="KW-0762">Sugar transport</keyword>
<evidence type="ECO:0000256" key="8">
    <source>
        <dbReference type="ARBA" id="ARBA00022777"/>
    </source>
</evidence>